<dbReference type="SUPFAM" id="SSF49503">
    <property type="entry name" value="Cupredoxins"/>
    <property type="match status" value="1"/>
</dbReference>
<proteinExistence type="predicted"/>
<dbReference type="Proteomes" id="UP001220256">
    <property type="component" value="Unassembled WGS sequence"/>
</dbReference>
<feature type="domain" description="Plastocyanin-like" evidence="1">
    <location>
        <begin position="122"/>
        <end position="195"/>
    </location>
</feature>
<name>A0ABQ8W5X8_PENCH</name>
<sequence length="257" mass="29264">MAATLVLHLANWGDILEPTNNGYEVLQKQLKAETLTLILVLRLRSLKESRNDIKGIIRYEGASQADPTTEQWSSITNSCGGEPYASLVPYVRKGVGNADSQKNLNIGWFYETDLRRPTDLLIYRNQSVFPSDYNIHEIAADKTWTYWVIQDLAFVNAYHPFHLHRHDFYILAHDPGLYTPVTKLNRKNPPRRDTAKRLVLGISSLHSRTAIRALQFVDHQSEIPELVASVSADFESTCAKWDTYYKSSLRKQDVSGA</sequence>
<gene>
    <name evidence="2" type="ORF">N7505_011218</name>
</gene>
<accession>A0ABQ8W5X8</accession>
<evidence type="ECO:0000313" key="3">
    <source>
        <dbReference type="Proteomes" id="UP001220256"/>
    </source>
</evidence>
<comment type="caution">
    <text evidence="2">The sequence shown here is derived from an EMBL/GenBank/DDBJ whole genome shotgun (WGS) entry which is preliminary data.</text>
</comment>
<dbReference type="InterPro" id="IPR008972">
    <property type="entry name" value="Cupredoxin"/>
</dbReference>
<organism evidence="2 3">
    <name type="scientific">Penicillium chrysogenum</name>
    <name type="common">Penicillium notatum</name>
    <dbReference type="NCBI Taxonomy" id="5076"/>
    <lineage>
        <taxon>Eukaryota</taxon>
        <taxon>Fungi</taxon>
        <taxon>Dikarya</taxon>
        <taxon>Ascomycota</taxon>
        <taxon>Pezizomycotina</taxon>
        <taxon>Eurotiomycetes</taxon>
        <taxon>Eurotiomycetidae</taxon>
        <taxon>Eurotiales</taxon>
        <taxon>Aspergillaceae</taxon>
        <taxon>Penicillium</taxon>
        <taxon>Penicillium chrysogenum species complex</taxon>
    </lineage>
</organism>
<dbReference type="InterPro" id="IPR011706">
    <property type="entry name" value="Cu-oxidase_C"/>
</dbReference>
<dbReference type="Gene3D" id="2.60.40.420">
    <property type="entry name" value="Cupredoxins - blue copper proteins"/>
    <property type="match status" value="1"/>
</dbReference>
<dbReference type="EMBL" id="JAPVEB010000010">
    <property type="protein sequence ID" value="KAJ5256067.1"/>
    <property type="molecule type" value="Genomic_DNA"/>
</dbReference>
<protein>
    <recommendedName>
        <fullName evidence="1">Plastocyanin-like domain-containing protein</fullName>
    </recommendedName>
</protein>
<evidence type="ECO:0000259" key="1">
    <source>
        <dbReference type="Pfam" id="PF07731"/>
    </source>
</evidence>
<evidence type="ECO:0000313" key="2">
    <source>
        <dbReference type="EMBL" id="KAJ5256067.1"/>
    </source>
</evidence>
<keyword evidence="3" id="KW-1185">Reference proteome</keyword>
<reference evidence="2 3" key="1">
    <citation type="journal article" date="2023" name="IMA Fungus">
        <title>Comparative genomic study of the Penicillium genus elucidates a diverse pangenome and 15 lateral gene transfer events.</title>
        <authorList>
            <person name="Petersen C."/>
            <person name="Sorensen T."/>
            <person name="Nielsen M.R."/>
            <person name="Sondergaard T.E."/>
            <person name="Sorensen J.L."/>
            <person name="Fitzpatrick D.A."/>
            <person name="Frisvad J.C."/>
            <person name="Nielsen K.L."/>
        </authorList>
    </citation>
    <scope>NUCLEOTIDE SEQUENCE [LARGE SCALE GENOMIC DNA]</scope>
    <source>
        <strain evidence="2 3">IBT 3361</strain>
    </source>
</reference>
<dbReference type="Pfam" id="PF07731">
    <property type="entry name" value="Cu-oxidase_2"/>
    <property type="match status" value="1"/>
</dbReference>